<evidence type="ECO:0000313" key="2">
    <source>
        <dbReference type="Proteomes" id="UP000265361"/>
    </source>
</evidence>
<reference evidence="1 2" key="1">
    <citation type="submission" date="2018-08" db="EMBL/GenBank/DDBJ databases">
        <title>Genome Sequence of Clavibacter michiganensis Subspecies type strains, and the Atypical Peach-Colored Strains Isolated from Tomato.</title>
        <authorList>
            <person name="Osdaghi E."/>
            <person name="Portier P."/>
            <person name="Briand M."/>
            <person name="Jacques M.-A."/>
        </authorList>
    </citation>
    <scope>NUCLEOTIDE SEQUENCE [LARGE SCALE GENOMIC DNA]</scope>
    <source>
        <strain evidence="1 2">CFBP 7577</strain>
    </source>
</reference>
<dbReference type="Proteomes" id="UP000265361">
    <property type="component" value="Unassembled WGS sequence"/>
</dbReference>
<organism evidence="1 2">
    <name type="scientific">Clavibacter nebraskensis</name>
    <dbReference type="NCBI Taxonomy" id="31963"/>
    <lineage>
        <taxon>Bacteria</taxon>
        <taxon>Bacillati</taxon>
        <taxon>Actinomycetota</taxon>
        <taxon>Actinomycetes</taxon>
        <taxon>Micrococcales</taxon>
        <taxon>Microbacteriaceae</taxon>
        <taxon>Clavibacter</taxon>
    </lineage>
</organism>
<dbReference type="Gene3D" id="2.130.10.10">
    <property type="entry name" value="YVTN repeat-like/Quinoprotein amine dehydrogenase"/>
    <property type="match status" value="1"/>
</dbReference>
<dbReference type="EMBL" id="QWED01000005">
    <property type="protein sequence ID" value="RIJ19429.1"/>
    <property type="molecule type" value="Genomic_DNA"/>
</dbReference>
<proteinExistence type="predicted"/>
<accession>A0A399QPI4</accession>
<dbReference type="Pfam" id="PF10282">
    <property type="entry name" value="Lactonase"/>
    <property type="match status" value="1"/>
</dbReference>
<evidence type="ECO:0000313" key="1">
    <source>
        <dbReference type="EMBL" id="RIJ19429.1"/>
    </source>
</evidence>
<dbReference type="AlphaFoldDB" id="A0A399QPI4"/>
<comment type="caution">
    <text evidence="1">The sequence shown here is derived from an EMBL/GenBank/DDBJ whole genome shotgun (WGS) entry which is preliminary data.</text>
</comment>
<gene>
    <name evidence="1" type="ORF">DZF97_00595</name>
</gene>
<protein>
    <submittedName>
        <fullName evidence="1">Lactonase family protein</fullName>
    </submittedName>
</protein>
<feature type="non-terminal residue" evidence="1">
    <location>
        <position position="1"/>
    </location>
</feature>
<dbReference type="InterPro" id="IPR019405">
    <property type="entry name" value="Lactonase_7-beta_prop"/>
</dbReference>
<name>A0A399QPI4_9MICO</name>
<sequence length="74" mass="7343">VVGIAADGALAPVAAFDCGGATPRHHALVDDRLHVANQGSGTVASFRLDAATGLPTAAPAVITVPSPTYLLPLE</sequence>
<dbReference type="InterPro" id="IPR015943">
    <property type="entry name" value="WD40/YVTN_repeat-like_dom_sf"/>
</dbReference>